<dbReference type="EMBL" id="JBHTEK010000001">
    <property type="protein sequence ID" value="MFC7669224.1"/>
    <property type="molecule type" value="Genomic_DNA"/>
</dbReference>
<dbReference type="PANTHER" id="PTHR33293:SF1">
    <property type="entry name" value="INSERTION ELEMENT IS1 1 PROTEIN INSB-RELATED"/>
    <property type="match status" value="1"/>
</dbReference>
<reference evidence="5" key="3">
    <citation type="submission" date="2024-09" db="EMBL/GenBank/DDBJ databases">
        <authorList>
            <person name="Sun Q."/>
            <person name="Mori K."/>
        </authorList>
    </citation>
    <scope>NUCLEOTIDE SEQUENCE</scope>
    <source>
        <strain evidence="5">JCM 19635</strain>
    </source>
</reference>
<evidence type="ECO:0000256" key="2">
    <source>
        <dbReference type="ARBA" id="ARBA00008841"/>
    </source>
</evidence>
<evidence type="ECO:0000256" key="1">
    <source>
        <dbReference type="ARBA" id="ARBA00004091"/>
    </source>
</evidence>
<keyword evidence="4" id="KW-0233">DNA recombination</keyword>
<evidence type="ECO:0000313" key="7">
    <source>
        <dbReference type="Proteomes" id="UP001596513"/>
    </source>
</evidence>
<dbReference type="NCBIfam" id="NF033558">
    <property type="entry name" value="transpos_IS1"/>
    <property type="match status" value="1"/>
</dbReference>
<dbReference type="Proteomes" id="UP001596513">
    <property type="component" value="Unassembled WGS sequence"/>
</dbReference>
<dbReference type="Pfam" id="PF03400">
    <property type="entry name" value="DDE_Tnp_IS1"/>
    <property type="match status" value="1"/>
</dbReference>
<comment type="caution">
    <text evidence="5">The sequence shown here is derived from an EMBL/GenBank/DDBJ whole genome shotgun (WGS) entry which is preliminary data.</text>
</comment>
<comment type="similarity">
    <text evidence="2">Belongs to the transposase 27 family.</text>
</comment>
<evidence type="ECO:0000313" key="5">
    <source>
        <dbReference type="EMBL" id="MFC7669224.1"/>
    </source>
</evidence>
<evidence type="ECO:0000256" key="3">
    <source>
        <dbReference type="ARBA" id="ARBA00022578"/>
    </source>
</evidence>
<gene>
    <name evidence="5" type="ORF">ACFQT0_19085</name>
    <name evidence="6" type="ORF">ACFQT0_25320</name>
</gene>
<dbReference type="RefSeq" id="WP_380204736.1">
    <property type="nucleotide sequence ID" value="NZ_JBHTEK010000001.1"/>
</dbReference>
<accession>A0ABW2UA25</accession>
<evidence type="ECO:0000256" key="4">
    <source>
        <dbReference type="ARBA" id="ARBA00023172"/>
    </source>
</evidence>
<reference evidence="7" key="2">
    <citation type="journal article" date="2019" name="Int. J. Syst. Evol. Microbiol.">
        <title>The Global Catalogue of Microorganisms (GCM) 10K type strain sequencing project: providing services to taxonomists for standard genome sequencing and annotation.</title>
        <authorList>
            <consortium name="The Broad Institute Genomics Platform"/>
            <consortium name="The Broad Institute Genome Sequencing Center for Infectious Disease"/>
            <person name="Wu L."/>
            <person name="Ma J."/>
        </authorList>
    </citation>
    <scope>NUCLEOTIDE SEQUENCE [LARGE SCALE GENOMIC DNA]</scope>
    <source>
        <strain evidence="7">JCM 19635</strain>
    </source>
</reference>
<dbReference type="SUPFAM" id="SSF53098">
    <property type="entry name" value="Ribonuclease H-like"/>
    <property type="match status" value="1"/>
</dbReference>
<dbReference type="InterPro" id="IPR005063">
    <property type="entry name" value="Transposase_27"/>
</dbReference>
<organism evidence="5 7">
    <name type="scientific">Hymenobacter humi</name>
    <dbReference type="NCBI Taxonomy" id="1411620"/>
    <lineage>
        <taxon>Bacteria</taxon>
        <taxon>Pseudomonadati</taxon>
        <taxon>Bacteroidota</taxon>
        <taxon>Cytophagia</taxon>
        <taxon>Cytophagales</taxon>
        <taxon>Hymenobacteraceae</taxon>
        <taxon>Hymenobacter</taxon>
    </lineage>
</organism>
<evidence type="ECO:0000313" key="6">
    <source>
        <dbReference type="EMBL" id="MFC7670311.1"/>
    </source>
</evidence>
<dbReference type="InterPro" id="IPR012337">
    <property type="entry name" value="RNaseH-like_sf"/>
</dbReference>
<dbReference type="PANTHER" id="PTHR33293">
    <property type="entry name" value="INSERTION ELEMENT IS1 1 PROTEIN INSB-RELATED"/>
    <property type="match status" value="1"/>
</dbReference>
<comment type="function">
    <text evidence="1">Absolutely required for transposition of IS1.</text>
</comment>
<sequence length="150" mass="17892">MLRLRPKKEQRKCWEALELDEMWTFVGRKKRKAWLWLAVERASRRVVAWVLGRRDAATARRLWQALPGRYRRRCWYFTDLFPAYADVLPRWQHRRCPKGDGGTSIVEAVNCSLRQRCGVLVRKSCSFSKKLEMHTARIKIVIDNYNLTLI</sequence>
<keyword evidence="3" id="KW-0815">Transposition</keyword>
<proteinExistence type="inferred from homology"/>
<reference evidence="5" key="1">
    <citation type="journal article" date="2014" name="Int. J. Syst. Evol. Microbiol.">
        <title>Complete genome of a new Firmicutes species belonging to the dominant human colonic microbiota ('Ruminococcus bicirculans') reveals two chromosomes and a selective capacity to utilize plant glucans.</title>
        <authorList>
            <consortium name="NISC Comparative Sequencing Program"/>
            <person name="Wegmann U."/>
            <person name="Louis P."/>
            <person name="Goesmann A."/>
            <person name="Henrissat B."/>
            <person name="Duncan S.H."/>
            <person name="Flint H.J."/>
        </authorList>
    </citation>
    <scope>NUCLEOTIDE SEQUENCE</scope>
    <source>
        <strain evidence="5">JCM 19635</strain>
    </source>
</reference>
<keyword evidence="7" id="KW-1185">Reference proteome</keyword>
<dbReference type="EMBL" id="JBHTEK010000001">
    <property type="protein sequence ID" value="MFC7670311.1"/>
    <property type="molecule type" value="Genomic_DNA"/>
</dbReference>
<dbReference type="InterPro" id="IPR051354">
    <property type="entry name" value="Transposase_27_IS1"/>
</dbReference>
<name>A0ABW2UA25_9BACT</name>
<protein>
    <submittedName>
        <fullName evidence="5">IS1 family transposase</fullName>
    </submittedName>
</protein>